<gene>
    <name evidence="1" type="ORF">SDC9_41893</name>
</gene>
<dbReference type="AlphaFoldDB" id="A0A644VWD9"/>
<sequence length="44" mass="5230">MVRRIVSIYKLVIKKSLIQNNVETREELEYPVCVQAAVTMNYMR</sequence>
<proteinExistence type="predicted"/>
<comment type="caution">
    <text evidence="1">The sequence shown here is derived from an EMBL/GenBank/DDBJ whole genome shotgun (WGS) entry which is preliminary data.</text>
</comment>
<name>A0A644VWD9_9ZZZZ</name>
<organism evidence="1">
    <name type="scientific">bioreactor metagenome</name>
    <dbReference type="NCBI Taxonomy" id="1076179"/>
    <lineage>
        <taxon>unclassified sequences</taxon>
        <taxon>metagenomes</taxon>
        <taxon>ecological metagenomes</taxon>
    </lineage>
</organism>
<reference evidence="1" key="1">
    <citation type="submission" date="2019-08" db="EMBL/GenBank/DDBJ databases">
        <authorList>
            <person name="Kucharzyk K."/>
            <person name="Murdoch R.W."/>
            <person name="Higgins S."/>
            <person name="Loffler F."/>
        </authorList>
    </citation>
    <scope>NUCLEOTIDE SEQUENCE</scope>
</reference>
<dbReference type="EMBL" id="VSSQ01000479">
    <property type="protein sequence ID" value="MPL95721.1"/>
    <property type="molecule type" value="Genomic_DNA"/>
</dbReference>
<evidence type="ECO:0000313" key="1">
    <source>
        <dbReference type="EMBL" id="MPL95721.1"/>
    </source>
</evidence>
<accession>A0A644VWD9</accession>
<protein>
    <submittedName>
        <fullName evidence="1">Uncharacterized protein</fullName>
    </submittedName>
</protein>